<keyword evidence="1" id="KW-1133">Transmembrane helix</keyword>
<name>A0A383CU92_9ZZZZ</name>
<dbReference type="EMBL" id="UINC01211664">
    <property type="protein sequence ID" value="SVE35654.1"/>
    <property type="molecule type" value="Genomic_DNA"/>
</dbReference>
<evidence type="ECO:0000313" key="2">
    <source>
        <dbReference type="EMBL" id="SVE35654.1"/>
    </source>
</evidence>
<keyword evidence="1" id="KW-0472">Membrane</keyword>
<organism evidence="2">
    <name type="scientific">marine metagenome</name>
    <dbReference type="NCBI Taxonomy" id="408172"/>
    <lineage>
        <taxon>unclassified sequences</taxon>
        <taxon>metagenomes</taxon>
        <taxon>ecological metagenomes</taxon>
    </lineage>
</organism>
<evidence type="ECO:0000256" key="1">
    <source>
        <dbReference type="SAM" id="Phobius"/>
    </source>
</evidence>
<protein>
    <submittedName>
        <fullName evidence="2">Uncharacterized protein</fullName>
    </submittedName>
</protein>
<dbReference type="AlphaFoldDB" id="A0A383CU92"/>
<feature type="non-terminal residue" evidence="2">
    <location>
        <position position="1"/>
    </location>
</feature>
<proteinExistence type="predicted"/>
<feature type="transmembrane region" description="Helical" evidence="1">
    <location>
        <begin position="7"/>
        <end position="26"/>
    </location>
</feature>
<feature type="non-terminal residue" evidence="2">
    <location>
        <position position="27"/>
    </location>
</feature>
<gene>
    <name evidence="2" type="ORF">METZ01_LOCUS488508</name>
</gene>
<sequence>LVRKEYCMGLAFHILHFPLCCIRYIYL</sequence>
<keyword evidence="1" id="KW-0812">Transmembrane</keyword>
<accession>A0A383CU92</accession>
<reference evidence="2" key="1">
    <citation type="submission" date="2018-05" db="EMBL/GenBank/DDBJ databases">
        <authorList>
            <person name="Lanie J.A."/>
            <person name="Ng W.-L."/>
            <person name="Kazmierczak K.M."/>
            <person name="Andrzejewski T.M."/>
            <person name="Davidsen T.M."/>
            <person name="Wayne K.J."/>
            <person name="Tettelin H."/>
            <person name="Glass J.I."/>
            <person name="Rusch D."/>
            <person name="Podicherti R."/>
            <person name="Tsui H.-C.T."/>
            <person name="Winkler M.E."/>
        </authorList>
    </citation>
    <scope>NUCLEOTIDE SEQUENCE</scope>
</reference>